<organism evidence="3">
    <name type="scientific">Mesocestoides corti</name>
    <name type="common">Flatworm</name>
    <dbReference type="NCBI Taxonomy" id="53468"/>
    <lineage>
        <taxon>Eukaryota</taxon>
        <taxon>Metazoa</taxon>
        <taxon>Spiralia</taxon>
        <taxon>Lophotrochozoa</taxon>
        <taxon>Platyhelminthes</taxon>
        <taxon>Cestoda</taxon>
        <taxon>Eucestoda</taxon>
        <taxon>Cyclophyllidea</taxon>
        <taxon>Mesocestoididae</taxon>
        <taxon>Mesocestoides</taxon>
    </lineage>
</organism>
<keyword evidence="2" id="KW-1185">Reference proteome</keyword>
<gene>
    <name evidence="1" type="ORF">MCOS_LOCUS3465</name>
</gene>
<dbReference type="Proteomes" id="UP000267029">
    <property type="component" value="Unassembled WGS sequence"/>
</dbReference>
<protein>
    <submittedName>
        <fullName evidence="3">GRAM domain-containing protein</fullName>
    </submittedName>
</protein>
<dbReference type="OrthoDB" id="2286242at2759"/>
<proteinExistence type="predicted"/>
<reference evidence="3" key="1">
    <citation type="submission" date="2017-02" db="UniProtKB">
        <authorList>
            <consortium name="WormBaseParasite"/>
        </authorList>
    </citation>
    <scope>IDENTIFICATION</scope>
</reference>
<evidence type="ECO:0000313" key="2">
    <source>
        <dbReference type="Proteomes" id="UP000267029"/>
    </source>
</evidence>
<name>A0A0R3U971_MESCO</name>
<evidence type="ECO:0000313" key="1">
    <source>
        <dbReference type="EMBL" id="VDD77462.1"/>
    </source>
</evidence>
<dbReference type="AlphaFoldDB" id="A0A0R3U971"/>
<reference evidence="1 2" key="2">
    <citation type="submission" date="2018-10" db="EMBL/GenBank/DDBJ databases">
        <authorList>
            <consortium name="Pathogen Informatics"/>
        </authorList>
    </citation>
    <scope>NUCLEOTIDE SEQUENCE [LARGE SCALE GENOMIC DNA]</scope>
</reference>
<dbReference type="EMBL" id="UXSR01000796">
    <property type="protein sequence ID" value="VDD77462.1"/>
    <property type="molecule type" value="Genomic_DNA"/>
</dbReference>
<evidence type="ECO:0000313" key="3">
    <source>
        <dbReference type="WBParaSite" id="MCOS_0000346401-mRNA-1"/>
    </source>
</evidence>
<accession>A0A0R3U971</accession>
<sequence length="119" mass="13235">MLADHQSSQAAPASALSTECLTNSILEFSYDLENGVTLESWQMAKTLPAGDLQQLFFQRRNSLCVIDGYLVFKERTVVPISLRLRVLCRFHTSHPGIGRISLSPAVTIASQIWISKLQT</sequence>
<dbReference type="WBParaSite" id="MCOS_0000346401-mRNA-1">
    <property type="protein sequence ID" value="MCOS_0000346401-mRNA-1"/>
    <property type="gene ID" value="MCOS_0000346401"/>
</dbReference>